<organism evidence="3 4">
    <name type="scientific">Diutina rugosa</name>
    <name type="common">Yeast</name>
    <name type="synonym">Candida rugosa</name>
    <dbReference type="NCBI Taxonomy" id="5481"/>
    <lineage>
        <taxon>Eukaryota</taxon>
        <taxon>Fungi</taxon>
        <taxon>Dikarya</taxon>
        <taxon>Ascomycota</taxon>
        <taxon>Saccharomycotina</taxon>
        <taxon>Pichiomycetes</taxon>
        <taxon>Debaryomycetaceae</taxon>
        <taxon>Diutina</taxon>
    </lineage>
</organism>
<feature type="transmembrane region" description="Helical" evidence="2">
    <location>
        <begin position="66"/>
        <end position="91"/>
    </location>
</feature>
<evidence type="ECO:0000313" key="4">
    <source>
        <dbReference type="Proteomes" id="UP000449547"/>
    </source>
</evidence>
<gene>
    <name evidence="3" type="ORF">DIURU_002432</name>
</gene>
<keyword evidence="2" id="KW-1133">Transmembrane helix</keyword>
<dbReference type="OrthoDB" id="2402916at2759"/>
<dbReference type="Proteomes" id="UP000449547">
    <property type="component" value="Unassembled WGS sequence"/>
</dbReference>
<evidence type="ECO:0008006" key="5">
    <source>
        <dbReference type="Google" id="ProtNLM"/>
    </source>
</evidence>
<dbReference type="RefSeq" id="XP_034012848.1">
    <property type="nucleotide sequence ID" value="XM_034155083.1"/>
</dbReference>
<evidence type="ECO:0000256" key="2">
    <source>
        <dbReference type="SAM" id="Phobius"/>
    </source>
</evidence>
<dbReference type="VEuPathDB" id="FungiDB:DIURU_002432"/>
<evidence type="ECO:0000313" key="3">
    <source>
        <dbReference type="EMBL" id="KAA8903546.1"/>
    </source>
</evidence>
<keyword evidence="2" id="KW-0812">Transmembrane</keyword>
<dbReference type="GeneID" id="54781083"/>
<dbReference type="Gene3D" id="1.20.5.510">
    <property type="entry name" value="Single helix bin"/>
    <property type="match status" value="1"/>
</dbReference>
<comment type="caution">
    <text evidence="3">The sequence shown here is derived from an EMBL/GenBank/DDBJ whole genome shotgun (WGS) entry which is preliminary data.</text>
</comment>
<feature type="region of interest" description="Disordered" evidence="1">
    <location>
        <begin position="153"/>
        <end position="173"/>
    </location>
</feature>
<reference evidence="3 4" key="1">
    <citation type="submission" date="2019-07" db="EMBL/GenBank/DDBJ databases">
        <title>Genome assembly of two rare yeast pathogens: Diutina rugosa and Trichomonascus ciferrii.</title>
        <authorList>
            <person name="Mixao V."/>
            <person name="Saus E."/>
            <person name="Hansen A."/>
            <person name="Lass-Flor C."/>
            <person name="Gabaldon T."/>
        </authorList>
    </citation>
    <scope>NUCLEOTIDE SEQUENCE [LARGE SCALE GENOMIC DNA]</scope>
    <source>
        <strain evidence="3 4">CBS 613</strain>
    </source>
</reference>
<evidence type="ECO:0000256" key="1">
    <source>
        <dbReference type="SAM" id="MobiDB-lite"/>
    </source>
</evidence>
<keyword evidence="2" id="KW-0472">Membrane</keyword>
<protein>
    <recommendedName>
        <fullName evidence="5">Membrane anchor Opy2 N-terminal domain-containing protein</fullName>
    </recommendedName>
</protein>
<keyword evidence="4" id="KW-1185">Reference proteome</keyword>
<dbReference type="OMA" id="TCTINCK"/>
<dbReference type="EMBL" id="SWFT01000067">
    <property type="protein sequence ID" value="KAA8903546.1"/>
    <property type="molecule type" value="Genomic_DNA"/>
</dbReference>
<proteinExistence type="predicted"/>
<sequence length="470" mass="51309">MIVDYRLFSKRADGCIDESLCQKLSCEGACPDGQTCTMTTLTCDSCPQIQCSTDELTSLGSHKTPVGGIVGGVVGGVVFLAVIGVVGWLIYRYRKKHPVQFDDDEKDDDSDYCISNIDSHNGDGIASSNEIVVNSEKSSSRMTRSKRISSYESFTKPTYPGAKRSQAAQARRERQKQIVRQANAQLNPAYNDVAPSTYRNSMATTDSTSNASNILPIAYIPGVTVRPTKNNTRSIYSSESESIFSDLNTIENASIIGDVVRANNTANPAMLTQTGDATMTAIKAQPRLVNVEKIEEEEESEEEDYIPQDLADESAVVAHSSTVEEDSDSDIDSDIGEITRAASFRRPKPPMARPDSMTISSSHTDETHISLASPSIIAPGHAPLTFVSSVPLSTISHHSNTSEVALSERELVLESGAVRNRTSQQPEIALDFINFDTPRGEISSLENDYVLDTPLFRRDEDTRSPFDDPE</sequence>
<dbReference type="AlphaFoldDB" id="A0A642UV64"/>
<accession>A0A642UV64</accession>
<feature type="compositionally biased region" description="Polar residues" evidence="1">
    <location>
        <begin position="197"/>
        <end position="209"/>
    </location>
</feature>
<name>A0A642UV64_DIURU</name>
<feature type="region of interest" description="Disordered" evidence="1">
    <location>
        <begin position="185"/>
        <end position="209"/>
    </location>
</feature>
<feature type="region of interest" description="Disordered" evidence="1">
    <location>
        <begin position="339"/>
        <end position="366"/>
    </location>
</feature>